<organism evidence="2">
    <name type="scientific">Actinoplanes campanulatus</name>
    <dbReference type="NCBI Taxonomy" id="113559"/>
    <lineage>
        <taxon>Bacteria</taxon>
        <taxon>Bacillati</taxon>
        <taxon>Actinomycetota</taxon>
        <taxon>Actinomycetes</taxon>
        <taxon>Micromonosporales</taxon>
        <taxon>Micromonosporaceae</taxon>
        <taxon>Actinoplanes</taxon>
    </lineage>
</organism>
<evidence type="ECO:0000256" key="1">
    <source>
        <dbReference type="SAM" id="MobiDB-lite"/>
    </source>
</evidence>
<gene>
    <name evidence="2" type="ORF">Aca07nite_04790</name>
</gene>
<comment type="caution">
    <text evidence="2">The sequence shown here is derived from an EMBL/GenBank/DDBJ whole genome shotgun (WGS) entry which is preliminary data.</text>
</comment>
<sequence>MLPVRTPSALPVRTPRTAVPHAFALARPHGSALSFGAAPVTHAPRVSARAGPPIPVRSSGSGGRKPAVARISPVAAFVIN</sequence>
<protein>
    <submittedName>
        <fullName evidence="2">Uncharacterized protein</fullName>
    </submittedName>
</protein>
<reference evidence="2" key="1">
    <citation type="submission" date="2021-01" db="EMBL/GenBank/DDBJ databases">
        <title>Whole genome shotgun sequence of Actinoplanes capillaceus NBRC 16408.</title>
        <authorList>
            <person name="Komaki H."/>
            <person name="Tamura T."/>
        </authorList>
    </citation>
    <scope>NUCLEOTIDE SEQUENCE [LARGE SCALE GENOMIC DNA]</scope>
    <source>
        <strain evidence="2">NBRC 16408</strain>
    </source>
</reference>
<proteinExistence type="predicted"/>
<evidence type="ECO:0000313" key="2">
    <source>
        <dbReference type="EMBL" id="GID43204.1"/>
    </source>
</evidence>
<name>A0ABQ3W840_9ACTN</name>
<accession>A0ABQ3W840</accession>
<dbReference type="EMBL" id="BOMF01000007">
    <property type="protein sequence ID" value="GID43204.1"/>
    <property type="molecule type" value="Genomic_DNA"/>
</dbReference>
<feature type="region of interest" description="Disordered" evidence="1">
    <location>
        <begin position="44"/>
        <end position="66"/>
    </location>
</feature>